<organism evidence="6 7">
    <name type="scientific">Alkalispirochaeta sphaeroplastigenens</name>
    <dbReference type="NCBI Taxonomy" id="1187066"/>
    <lineage>
        <taxon>Bacteria</taxon>
        <taxon>Pseudomonadati</taxon>
        <taxon>Spirochaetota</taxon>
        <taxon>Spirochaetia</taxon>
        <taxon>Spirochaetales</taxon>
        <taxon>Spirochaetaceae</taxon>
        <taxon>Alkalispirochaeta</taxon>
    </lineage>
</organism>
<dbReference type="PANTHER" id="PTHR30469:SF15">
    <property type="entry name" value="HLYD FAMILY OF SECRETION PROTEINS"/>
    <property type="match status" value="1"/>
</dbReference>
<dbReference type="GO" id="GO:0015562">
    <property type="term" value="F:efflux transmembrane transporter activity"/>
    <property type="evidence" value="ECO:0007669"/>
    <property type="project" value="TreeGrafter"/>
</dbReference>
<evidence type="ECO:0000259" key="4">
    <source>
        <dbReference type="Pfam" id="PF25954"/>
    </source>
</evidence>
<evidence type="ECO:0000313" key="7">
    <source>
        <dbReference type="Proteomes" id="UP000237350"/>
    </source>
</evidence>
<dbReference type="NCBIfam" id="TIGR01730">
    <property type="entry name" value="RND_mfp"/>
    <property type="match status" value="1"/>
</dbReference>
<keyword evidence="7" id="KW-1185">Reference proteome</keyword>
<dbReference type="InterPro" id="IPR006143">
    <property type="entry name" value="RND_pump_MFP"/>
</dbReference>
<dbReference type="Pfam" id="PF25917">
    <property type="entry name" value="BSH_RND"/>
    <property type="match status" value="1"/>
</dbReference>
<evidence type="ECO:0000256" key="1">
    <source>
        <dbReference type="ARBA" id="ARBA00009477"/>
    </source>
</evidence>
<dbReference type="SUPFAM" id="SSF111369">
    <property type="entry name" value="HlyD-like secretion proteins"/>
    <property type="match status" value="1"/>
</dbReference>
<dbReference type="InterPro" id="IPR058637">
    <property type="entry name" value="YknX-like_C"/>
</dbReference>
<dbReference type="Gene3D" id="2.40.30.170">
    <property type="match status" value="1"/>
</dbReference>
<feature type="region of interest" description="Disordered" evidence="2">
    <location>
        <begin position="1"/>
        <end position="22"/>
    </location>
</feature>
<feature type="domain" description="CusB-like beta-barrel" evidence="4">
    <location>
        <begin position="180"/>
        <end position="250"/>
    </location>
</feature>
<evidence type="ECO:0000313" key="6">
    <source>
        <dbReference type="EMBL" id="POQ98806.1"/>
    </source>
</evidence>
<comment type="similarity">
    <text evidence="1">Belongs to the membrane fusion protein (MFP) (TC 8.A.1) family.</text>
</comment>
<dbReference type="FunFam" id="2.40.30.170:FF:000010">
    <property type="entry name" value="Efflux RND transporter periplasmic adaptor subunit"/>
    <property type="match status" value="1"/>
</dbReference>
<feature type="domain" description="YknX-like C-terminal permuted SH3-like" evidence="5">
    <location>
        <begin position="258"/>
        <end position="327"/>
    </location>
</feature>
<protein>
    <submittedName>
        <fullName evidence="6">Uncharacterized protein</fullName>
    </submittedName>
</protein>
<name>A0A2S4JH09_9SPIO</name>
<feature type="region of interest" description="Disordered" evidence="2">
    <location>
        <begin position="41"/>
        <end position="68"/>
    </location>
</feature>
<dbReference type="Gene3D" id="2.40.420.20">
    <property type="match status" value="1"/>
</dbReference>
<dbReference type="GO" id="GO:1990281">
    <property type="term" value="C:efflux pump complex"/>
    <property type="evidence" value="ECO:0007669"/>
    <property type="project" value="TreeGrafter"/>
</dbReference>
<dbReference type="Pfam" id="PF25954">
    <property type="entry name" value="Beta-barrel_RND_2"/>
    <property type="match status" value="1"/>
</dbReference>
<dbReference type="AlphaFoldDB" id="A0A2S4JH09"/>
<reference evidence="7" key="1">
    <citation type="submission" date="2015-12" db="EMBL/GenBank/DDBJ databases">
        <authorList>
            <person name="Lodha T.D."/>
            <person name="Chintalapati S."/>
            <person name="Chintalapati V.R."/>
            <person name="Sravanthi T."/>
        </authorList>
    </citation>
    <scope>NUCLEOTIDE SEQUENCE [LARGE SCALE GENOMIC DNA]</scope>
    <source>
        <strain evidence="7">JC133</strain>
    </source>
</reference>
<dbReference type="Gene3D" id="2.40.50.100">
    <property type="match status" value="1"/>
</dbReference>
<dbReference type="Proteomes" id="UP000237350">
    <property type="component" value="Unassembled WGS sequence"/>
</dbReference>
<accession>A0A2S4JH09</accession>
<dbReference type="InterPro" id="IPR058792">
    <property type="entry name" value="Beta-barrel_RND_2"/>
</dbReference>
<dbReference type="OrthoDB" id="320389at2"/>
<dbReference type="EMBL" id="LPWH01000117">
    <property type="protein sequence ID" value="POQ98806.1"/>
    <property type="molecule type" value="Genomic_DNA"/>
</dbReference>
<dbReference type="RefSeq" id="WP_103680971.1">
    <property type="nucleotide sequence ID" value="NZ_LPWH01000117.1"/>
</dbReference>
<proteinExistence type="inferred from homology"/>
<dbReference type="PANTHER" id="PTHR30469">
    <property type="entry name" value="MULTIDRUG RESISTANCE PROTEIN MDTA"/>
    <property type="match status" value="1"/>
</dbReference>
<feature type="compositionally biased region" description="Basic and acidic residues" evidence="2">
    <location>
        <begin position="59"/>
        <end position="68"/>
    </location>
</feature>
<dbReference type="Pfam" id="PF25989">
    <property type="entry name" value="YknX_C"/>
    <property type="match status" value="1"/>
</dbReference>
<evidence type="ECO:0000259" key="5">
    <source>
        <dbReference type="Pfam" id="PF25989"/>
    </source>
</evidence>
<feature type="domain" description="Multidrug resistance protein MdtA-like barrel-sandwich hybrid" evidence="3">
    <location>
        <begin position="98"/>
        <end position="164"/>
    </location>
</feature>
<sequence>MKKTATKIPGSSPGPGSPGPGTTALFPLLFLALTVLASCEGPRTGEGPRNSTDSETLQGEDHEQERDRYTTTVEVITLAPSLLRDYLDIPAEISPASQVEVFADVEGELLELPLQEGDRVTRDQLLARIDPSRAGQRFSLSSITAPISGTVVELPFQAGSRINLQTPVARIATTDDLELTTNIPERYISRIGRDTPVEVRLDALPGETFSARISRLSPLADPASRTIGATLVFLERDRRIRPGFFARTRIILEEQPRALVVPQDAVIRHHREGTYVFVVDDENRARQRPVSTGIEIDGLAELRQGVSEGERIIIRGQNRVSDGTPVRLLEGDHR</sequence>
<evidence type="ECO:0000256" key="2">
    <source>
        <dbReference type="SAM" id="MobiDB-lite"/>
    </source>
</evidence>
<evidence type="ECO:0000259" key="3">
    <source>
        <dbReference type="Pfam" id="PF25917"/>
    </source>
</evidence>
<gene>
    <name evidence="6" type="ORF">AU468_12260</name>
</gene>
<dbReference type="InterPro" id="IPR058625">
    <property type="entry name" value="MdtA-like_BSH"/>
</dbReference>
<comment type="caution">
    <text evidence="6">The sequence shown here is derived from an EMBL/GenBank/DDBJ whole genome shotgun (WGS) entry which is preliminary data.</text>
</comment>